<dbReference type="Pfam" id="PF13833">
    <property type="entry name" value="EF-hand_8"/>
    <property type="match status" value="1"/>
</dbReference>
<name>A0ABN7B2Z6_9HEMI</name>
<dbReference type="PROSITE" id="PS50222">
    <property type="entry name" value="EF_HAND_2"/>
    <property type="match status" value="1"/>
</dbReference>
<evidence type="ECO:0000313" key="4">
    <source>
        <dbReference type="Proteomes" id="UP001307889"/>
    </source>
</evidence>
<dbReference type="Proteomes" id="UP001307889">
    <property type="component" value="Chromosome 8"/>
</dbReference>
<dbReference type="CDD" id="cd00051">
    <property type="entry name" value="EFh"/>
    <property type="match status" value="1"/>
</dbReference>
<dbReference type="InterPro" id="IPR002048">
    <property type="entry name" value="EF_hand_dom"/>
</dbReference>
<reference evidence="3 4" key="1">
    <citation type="submission" date="2023-09" db="EMBL/GenBank/DDBJ databases">
        <title>Nesidiocoris tenuis whole genome shotgun sequence.</title>
        <authorList>
            <person name="Shibata T."/>
            <person name="Shimoda M."/>
            <person name="Kobayashi T."/>
            <person name="Uehara T."/>
        </authorList>
    </citation>
    <scope>NUCLEOTIDE SEQUENCE [LARGE SCALE GENOMIC DNA]</scope>
    <source>
        <strain evidence="3 4">Japan</strain>
    </source>
</reference>
<evidence type="ECO:0000256" key="1">
    <source>
        <dbReference type="ARBA" id="ARBA00022837"/>
    </source>
</evidence>
<dbReference type="InterPro" id="IPR018247">
    <property type="entry name" value="EF_Hand_1_Ca_BS"/>
</dbReference>
<dbReference type="Gene3D" id="1.10.238.10">
    <property type="entry name" value="EF-hand"/>
    <property type="match status" value="1"/>
</dbReference>
<accession>A0ABN7B2Z6</accession>
<keyword evidence="1" id="KW-0106">Calcium</keyword>
<evidence type="ECO:0000313" key="3">
    <source>
        <dbReference type="EMBL" id="BES97117.1"/>
    </source>
</evidence>
<sequence length="68" mass="7698">MVLECSKYCSLFSGNGYITTEVLREILWELEPDLSDYDLDMIIDEIDSDGSGTVDFNEFMEVMTGGDE</sequence>
<dbReference type="PROSITE" id="PS00018">
    <property type="entry name" value="EF_HAND_1"/>
    <property type="match status" value="1"/>
</dbReference>
<dbReference type="EMBL" id="AP028916">
    <property type="protein sequence ID" value="BES97117.1"/>
    <property type="molecule type" value="Genomic_DNA"/>
</dbReference>
<proteinExistence type="predicted"/>
<dbReference type="SMART" id="SM00054">
    <property type="entry name" value="EFh"/>
    <property type="match status" value="1"/>
</dbReference>
<keyword evidence="4" id="KW-1185">Reference proteome</keyword>
<dbReference type="InterPro" id="IPR011992">
    <property type="entry name" value="EF-hand-dom_pair"/>
</dbReference>
<dbReference type="SUPFAM" id="SSF47473">
    <property type="entry name" value="EF-hand"/>
    <property type="match status" value="1"/>
</dbReference>
<organism evidence="3 4">
    <name type="scientific">Nesidiocoris tenuis</name>
    <dbReference type="NCBI Taxonomy" id="355587"/>
    <lineage>
        <taxon>Eukaryota</taxon>
        <taxon>Metazoa</taxon>
        <taxon>Ecdysozoa</taxon>
        <taxon>Arthropoda</taxon>
        <taxon>Hexapoda</taxon>
        <taxon>Insecta</taxon>
        <taxon>Pterygota</taxon>
        <taxon>Neoptera</taxon>
        <taxon>Paraneoptera</taxon>
        <taxon>Hemiptera</taxon>
        <taxon>Heteroptera</taxon>
        <taxon>Panheteroptera</taxon>
        <taxon>Cimicomorpha</taxon>
        <taxon>Miridae</taxon>
        <taxon>Dicyphina</taxon>
        <taxon>Nesidiocoris</taxon>
    </lineage>
</organism>
<feature type="domain" description="EF-hand" evidence="2">
    <location>
        <begin position="38"/>
        <end position="68"/>
    </location>
</feature>
<protein>
    <submittedName>
        <fullName evidence="3">Troponin C</fullName>
    </submittedName>
</protein>
<gene>
    <name evidence="3" type="ORF">NTJ_09931</name>
</gene>
<evidence type="ECO:0000259" key="2">
    <source>
        <dbReference type="PROSITE" id="PS50222"/>
    </source>
</evidence>